<organism evidence="2 3">
    <name type="scientific">Pseudomonas syringae pv. actinidiae ICMP 18807</name>
    <dbReference type="NCBI Taxonomy" id="1194404"/>
    <lineage>
        <taxon>Bacteria</taxon>
        <taxon>Pseudomonadati</taxon>
        <taxon>Pseudomonadota</taxon>
        <taxon>Gammaproteobacteria</taxon>
        <taxon>Pseudomonadales</taxon>
        <taxon>Pseudomonadaceae</taxon>
        <taxon>Pseudomonas</taxon>
        <taxon>Pseudomonas syringae</taxon>
    </lineage>
</organism>
<evidence type="ECO:0000259" key="1">
    <source>
        <dbReference type="Pfam" id="PF05201"/>
    </source>
</evidence>
<dbReference type="Gene3D" id="3.30.460.30">
    <property type="entry name" value="Glutamyl-tRNA reductase, N-terminal domain"/>
    <property type="match status" value="1"/>
</dbReference>
<dbReference type="Pfam" id="PF05201">
    <property type="entry name" value="GlutR_N"/>
    <property type="match status" value="1"/>
</dbReference>
<feature type="domain" description="Glutamyl-tRNA reductase N-terminal" evidence="1">
    <location>
        <begin position="6"/>
        <end position="104"/>
    </location>
</feature>
<evidence type="ECO:0000313" key="3">
    <source>
        <dbReference type="Proteomes" id="UP000015729"/>
    </source>
</evidence>
<reference evidence="2 3" key="1">
    <citation type="journal article" date="2013" name="PLoS Pathog.">
        <title>Genomic analysis of the Kiwifruit pathogen Pseudomonas syringae pv. actinidiae provides insight into the origins of an emergent plant disease.</title>
        <authorList>
            <person name="McCann H.C."/>
            <person name="Rikkerink E.H."/>
            <person name="Bertels F."/>
            <person name="Fiers M."/>
            <person name="Lu A."/>
            <person name="Rees-George J."/>
            <person name="Andersen M.T."/>
            <person name="Gleave A.P."/>
            <person name="Haubold B."/>
            <person name="Wohlers M.W."/>
            <person name="Guttman D.S."/>
            <person name="Wang P.W."/>
            <person name="Straub C."/>
            <person name="Vanneste J.L."/>
            <person name="Rainey P.B."/>
            <person name="Templeton M.D."/>
        </authorList>
    </citation>
    <scope>NUCLEOTIDE SEQUENCE [LARGE SCALE GENOMIC DNA]</scope>
    <source>
        <strain evidence="2 3">ICMP 18807</strain>
    </source>
</reference>
<accession>S6TZ87</accession>
<name>S6TZ87_PSESF</name>
<dbReference type="AlphaFoldDB" id="S6TZ87"/>
<gene>
    <name evidence="2" type="primary">hemA</name>
    <name evidence="2" type="ORF">A244_33923</name>
</gene>
<evidence type="ECO:0000313" key="2">
    <source>
        <dbReference type="EMBL" id="EPN34787.1"/>
    </source>
</evidence>
<keyword evidence="2" id="KW-0560">Oxidoreductase</keyword>
<dbReference type="PANTHER" id="PTHR43013:SF1">
    <property type="entry name" value="GLUTAMYL-TRNA REDUCTASE"/>
    <property type="match status" value="1"/>
</dbReference>
<dbReference type="InterPro" id="IPR015895">
    <property type="entry name" value="4pyrrol_synth_GluRdtase_N"/>
</dbReference>
<dbReference type="EMBL" id="AOKG01002344">
    <property type="protein sequence ID" value="EPN34787.1"/>
    <property type="molecule type" value="Genomic_DNA"/>
</dbReference>
<dbReference type="GO" id="GO:0008883">
    <property type="term" value="F:glutamyl-tRNA reductase activity"/>
    <property type="evidence" value="ECO:0007669"/>
    <property type="project" value="UniProtKB-EC"/>
</dbReference>
<dbReference type="PANTHER" id="PTHR43013">
    <property type="entry name" value="GLUTAMYL-TRNA REDUCTASE"/>
    <property type="match status" value="1"/>
</dbReference>
<dbReference type="GO" id="GO:0019353">
    <property type="term" value="P:protoporphyrinogen IX biosynthetic process from glutamate"/>
    <property type="evidence" value="ECO:0007669"/>
    <property type="project" value="TreeGrafter"/>
</dbReference>
<dbReference type="SUPFAM" id="SSF69742">
    <property type="entry name" value="Glutamyl tRNA-reductase catalytic, N-terminal domain"/>
    <property type="match status" value="1"/>
</dbReference>
<feature type="non-terminal residue" evidence="2">
    <location>
        <position position="104"/>
    </location>
</feature>
<dbReference type="InterPro" id="IPR036343">
    <property type="entry name" value="GluRdtase_N_sf"/>
</dbReference>
<dbReference type="PATRIC" id="fig|1194404.4.peg.6968"/>
<dbReference type="EC" id="1.2.1.70" evidence="2"/>
<comment type="caution">
    <text evidence="2">The sequence shown here is derived from an EMBL/GenBank/DDBJ whole genome shotgun (WGS) entry which is preliminary data.</text>
</comment>
<dbReference type="Proteomes" id="UP000015729">
    <property type="component" value="Unassembled WGS sequence"/>
</dbReference>
<protein>
    <submittedName>
        <fullName evidence="2">Glutamyl-tRNA reductase</fullName>
        <ecNumber evidence="2">1.2.1.70</ecNumber>
    </submittedName>
</protein>
<proteinExistence type="predicted"/>
<sequence>MAFLALGINHKTASVDVRERVAFTPEQLVDALQQLCHLTESREAAILSTCNRSELYIEHEHLGADSILAWLANYHHLSLDELRASAYVHEDDAAVRHMMRVASG</sequence>
<dbReference type="GO" id="GO:0050661">
    <property type="term" value="F:NADP binding"/>
    <property type="evidence" value="ECO:0007669"/>
    <property type="project" value="InterPro"/>
</dbReference>